<name>A0A5S6QTE1_TRIMR</name>
<keyword evidence="2" id="KW-1185">Reference proteome</keyword>
<sequence length="1014" mass="109417">MGWHPDEEDQSVSQNLFEMAEDYILMPQQVPLSCPFCRLEGRSTQLFLCKVTFDVSLLCCPQKNCIYPFNLELEQFQQHFLPYELSSARQNYGQFGENDSGDDGSEIEISDELAEEIRSRGLPTAGKAADSAAAFRQRMGDNMKELKRRLEVYRIYNPARFPSSAEEASALSTTMGCPECLERGVESELKLAKLSLSHGLLVCPAAECGYPLDQSPDVLSKMCVKTEVYDPDIFDPGKFGEAVDDLCNFIEQTLVSEASNLARDESASGNESTRSDALTPTDLENTPVTVIEVENAGEQMDSDSWSPLPVEHSNPVAFQLDGEDIVQSEGEQPAALSMPREEVGETCIQNEVDQSVSTILEHSINGAVQNENSAATSNHIQRYEGALLDGRSEKPVFFENHENTAAIPVVDKDVAASSAENGFTVDLADQSNDAAVWQLENPDVTVTLLQTEKAVALPTENEDQTIALVDGEILGTLSFSPVQTGEKVTVAASLERALTELDSAENKNDKIDVESDVESVPTALDPDHPIITAVEISPGVISSAESGLHEMAAIRSKTGAAETVHPIASNVKRNEYVGVSGKVESSERRVNRRRRRNSVKQVEPEHHVQVPRPSEGTSQTMPDSLADVGFRSQRTRRMPVRFKDYLLDDALESTPSVGVGDHGRASKNRSDVLIVGHDICSSNGSARRKVGGSAKQNSQTKTAKRARKDDRSVVTEKPSSCLHEAKVAKVGANLNCEELSIAGVQDVLKAVHNIPGDRKISNGNSVRKDAAGMLKVGSTVPSLPQSPSNGVSKKGIVQGRPPDKVHNFSSGKCEKQFSGAKEGTHSFLNCETTSGDRHELENCGAAGTPMISESATSDVEGAVRKPKGRASSKPSFYALIKMQLMNACAEAELQRANALKKAATDQLNSSPVKPLDDPSVNLNSVDGLTGNADMFNFDSLELPGPSDAFSASALFGSTSVEQQPKEAPTQATGDQSSCDGFGDFGILDVGDLDFSVFGDLPNFVEPVVEDELIL</sequence>
<feature type="region of interest" description="Disordered" evidence="1">
    <location>
        <begin position="779"/>
        <end position="808"/>
    </location>
</feature>
<evidence type="ECO:0000313" key="3">
    <source>
        <dbReference type="WBParaSite" id="TMUE_2000010393.1"/>
    </source>
</evidence>
<dbReference type="AlphaFoldDB" id="A0A5S6QTE1"/>
<feature type="region of interest" description="Disordered" evidence="1">
    <location>
        <begin position="582"/>
        <end position="632"/>
    </location>
</feature>
<organism evidence="2 3">
    <name type="scientific">Trichuris muris</name>
    <name type="common">Mouse whipworm</name>
    <dbReference type="NCBI Taxonomy" id="70415"/>
    <lineage>
        <taxon>Eukaryota</taxon>
        <taxon>Metazoa</taxon>
        <taxon>Ecdysozoa</taxon>
        <taxon>Nematoda</taxon>
        <taxon>Enoplea</taxon>
        <taxon>Dorylaimia</taxon>
        <taxon>Trichinellida</taxon>
        <taxon>Trichuridae</taxon>
        <taxon>Trichuris</taxon>
    </lineage>
</organism>
<feature type="region of interest" description="Disordered" evidence="1">
    <location>
        <begin position="683"/>
        <end position="718"/>
    </location>
</feature>
<proteinExistence type="predicted"/>
<dbReference type="Proteomes" id="UP000046395">
    <property type="component" value="Unassembled WGS sequence"/>
</dbReference>
<dbReference type="WBParaSite" id="TMUE_2000010393.1">
    <property type="protein sequence ID" value="TMUE_2000010393.1"/>
    <property type="gene ID" value="WBGene00293334"/>
</dbReference>
<evidence type="ECO:0000256" key="1">
    <source>
        <dbReference type="SAM" id="MobiDB-lite"/>
    </source>
</evidence>
<reference evidence="3" key="1">
    <citation type="submission" date="2019-12" db="UniProtKB">
        <authorList>
            <consortium name="WormBaseParasite"/>
        </authorList>
    </citation>
    <scope>IDENTIFICATION</scope>
</reference>
<feature type="compositionally biased region" description="Polar residues" evidence="1">
    <location>
        <begin position="779"/>
        <end position="791"/>
    </location>
</feature>
<evidence type="ECO:0000313" key="2">
    <source>
        <dbReference type="Proteomes" id="UP000046395"/>
    </source>
</evidence>
<feature type="compositionally biased region" description="Polar residues" evidence="1">
    <location>
        <begin position="267"/>
        <end position="281"/>
    </location>
</feature>
<feature type="region of interest" description="Disordered" evidence="1">
    <location>
        <begin position="261"/>
        <end position="281"/>
    </location>
</feature>
<protein>
    <submittedName>
        <fullName evidence="3">Uncharacterized protein</fullName>
    </submittedName>
</protein>
<accession>A0A5S6QTE1</accession>